<evidence type="ECO:0000313" key="1">
    <source>
        <dbReference type="EMBL" id="MCD9560160.1"/>
    </source>
</evidence>
<sequence>MADLVVCGRMEKWEKIRRGALVQLQPEGKNDVVVFWLVWVIFQRMTRGEKRKGERRRLLLEKWCFPANMCPDLMVLQWVRGERGEKER</sequence>
<organism evidence="1 2">
    <name type="scientific">Datura stramonium</name>
    <name type="common">Jimsonweed</name>
    <name type="synonym">Common thornapple</name>
    <dbReference type="NCBI Taxonomy" id="4076"/>
    <lineage>
        <taxon>Eukaryota</taxon>
        <taxon>Viridiplantae</taxon>
        <taxon>Streptophyta</taxon>
        <taxon>Embryophyta</taxon>
        <taxon>Tracheophyta</taxon>
        <taxon>Spermatophyta</taxon>
        <taxon>Magnoliopsida</taxon>
        <taxon>eudicotyledons</taxon>
        <taxon>Gunneridae</taxon>
        <taxon>Pentapetalae</taxon>
        <taxon>asterids</taxon>
        <taxon>lamiids</taxon>
        <taxon>Solanales</taxon>
        <taxon>Solanaceae</taxon>
        <taxon>Solanoideae</taxon>
        <taxon>Datureae</taxon>
        <taxon>Datura</taxon>
    </lineage>
</organism>
<evidence type="ECO:0000313" key="2">
    <source>
        <dbReference type="Proteomes" id="UP000823775"/>
    </source>
</evidence>
<keyword evidence="2" id="KW-1185">Reference proteome</keyword>
<gene>
    <name evidence="1" type="ORF">HAX54_018643</name>
</gene>
<feature type="non-terminal residue" evidence="1">
    <location>
        <position position="88"/>
    </location>
</feature>
<dbReference type="Proteomes" id="UP000823775">
    <property type="component" value="Unassembled WGS sequence"/>
</dbReference>
<reference evidence="1 2" key="1">
    <citation type="journal article" date="2021" name="BMC Genomics">
        <title>Datura genome reveals duplications of psychoactive alkaloid biosynthetic genes and high mutation rate following tissue culture.</title>
        <authorList>
            <person name="Rajewski A."/>
            <person name="Carter-House D."/>
            <person name="Stajich J."/>
            <person name="Litt A."/>
        </authorList>
    </citation>
    <scope>NUCLEOTIDE SEQUENCE [LARGE SCALE GENOMIC DNA]</scope>
    <source>
        <strain evidence="1">AR-01</strain>
    </source>
</reference>
<proteinExistence type="predicted"/>
<accession>A0ABS8UNX1</accession>
<protein>
    <submittedName>
        <fullName evidence="1">Uncharacterized protein</fullName>
    </submittedName>
</protein>
<name>A0ABS8UNX1_DATST</name>
<comment type="caution">
    <text evidence="1">The sequence shown here is derived from an EMBL/GenBank/DDBJ whole genome shotgun (WGS) entry which is preliminary data.</text>
</comment>
<dbReference type="EMBL" id="JACEIK010002278">
    <property type="protein sequence ID" value="MCD9560160.1"/>
    <property type="molecule type" value="Genomic_DNA"/>
</dbReference>